<gene>
    <name evidence="1" type="ORF">GOODEAATRI_009884</name>
</gene>
<organism evidence="1 2">
    <name type="scientific">Goodea atripinnis</name>
    <dbReference type="NCBI Taxonomy" id="208336"/>
    <lineage>
        <taxon>Eukaryota</taxon>
        <taxon>Metazoa</taxon>
        <taxon>Chordata</taxon>
        <taxon>Craniata</taxon>
        <taxon>Vertebrata</taxon>
        <taxon>Euteleostomi</taxon>
        <taxon>Actinopterygii</taxon>
        <taxon>Neopterygii</taxon>
        <taxon>Teleostei</taxon>
        <taxon>Neoteleostei</taxon>
        <taxon>Acanthomorphata</taxon>
        <taxon>Ovalentaria</taxon>
        <taxon>Atherinomorphae</taxon>
        <taxon>Cyprinodontiformes</taxon>
        <taxon>Goodeidae</taxon>
        <taxon>Goodea</taxon>
    </lineage>
</organism>
<proteinExistence type="predicted"/>
<protein>
    <submittedName>
        <fullName evidence="1">Uncharacterized protein</fullName>
    </submittedName>
</protein>
<comment type="caution">
    <text evidence="1">The sequence shown here is derived from an EMBL/GenBank/DDBJ whole genome shotgun (WGS) entry which is preliminary data.</text>
</comment>
<keyword evidence="2" id="KW-1185">Reference proteome</keyword>
<dbReference type="EMBL" id="JAHRIO010060536">
    <property type="protein sequence ID" value="MEQ2178046.1"/>
    <property type="molecule type" value="Genomic_DNA"/>
</dbReference>
<reference evidence="1 2" key="1">
    <citation type="submission" date="2021-06" db="EMBL/GenBank/DDBJ databases">
        <authorList>
            <person name="Palmer J.M."/>
        </authorList>
    </citation>
    <scope>NUCLEOTIDE SEQUENCE [LARGE SCALE GENOMIC DNA]</scope>
    <source>
        <strain evidence="1 2">GA_2019</strain>
        <tissue evidence="1">Muscle</tissue>
    </source>
</reference>
<dbReference type="Proteomes" id="UP001476798">
    <property type="component" value="Unassembled WGS sequence"/>
</dbReference>
<sequence length="127" mass="13627">RLEQRSVITFVQSLLQTICLCSTAAPSNTAAVYVLAFLICSHKAASILETPIGWSRRSAVSTSQEMLLPTPPISTMASTCQPATLDLQELQGGGGCQYSSSPDDSIFFQVGSFDRSLSHMSSVYTET</sequence>
<name>A0ABV0P4K8_9TELE</name>
<accession>A0ABV0P4K8</accession>
<evidence type="ECO:0000313" key="1">
    <source>
        <dbReference type="EMBL" id="MEQ2178046.1"/>
    </source>
</evidence>
<feature type="non-terminal residue" evidence="1">
    <location>
        <position position="1"/>
    </location>
</feature>
<evidence type="ECO:0000313" key="2">
    <source>
        <dbReference type="Proteomes" id="UP001476798"/>
    </source>
</evidence>